<accession>A0A3N0YQX4</accession>
<dbReference type="PANTHER" id="PTHR34261">
    <property type="entry name" value="APC REGULATOR OF WNT-SIGNALING PATHWAY-RELATED"/>
    <property type="match status" value="1"/>
</dbReference>
<proteinExistence type="predicted"/>
<dbReference type="InterPro" id="IPR053358">
    <property type="entry name" value="Diff-assoc_signaling"/>
</dbReference>
<organism evidence="1 2">
    <name type="scientific">Anabarilius grahami</name>
    <name type="common">Kanglang fish</name>
    <name type="synonym">Barilius grahami</name>
    <dbReference type="NCBI Taxonomy" id="495550"/>
    <lineage>
        <taxon>Eukaryota</taxon>
        <taxon>Metazoa</taxon>
        <taxon>Chordata</taxon>
        <taxon>Craniata</taxon>
        <taxon>Vertebrata</taxon>
        <taxon>Euteleostomi</taxon>
        <taxon>Actinopterygii</taxon>
        <taxon>Neopterygii</taxon>
        <taxon>Teleostei</taxon>
        <taxon>Ostariophysi</taxon>
        <taxon>Cypriniformes</taxon>
        <taxon>Xenocyprididae</taxon>
        <taxon>Xenocypridinae</taxon>
        <taxon>Xenocypridinae incertae sedis</taxon>
        <taxon>Anabarilius</taxon>
    </lineage>
</organism>
<comment type="caution">
    <text evidence="1">The sequence shown here is derived from an EMBL/GenBank/DDBJ whole genome shotgun (WGS) entry which is preliminary data.</text>
</comment>
<dbReference type="Proteomes" id="UP000281406">
    <property type="component" value="Unassembled WGS sequence"/>
</dbReference>
<evidence type="ECO:0000313" key="1">
    <source>
        <dbReference type="EMBL" id="ROL48619.1"/>
    </source>
</evidence>
<gene>
    <name evidence="1" type="ORF">DPX16_0405</name>
</gene>
<keyword evidence="2" id="KW-1185">Reference proteome</keyword>
<dbReference type="AlphaFoldDB" id="A0A3N0YQX4"/>
<dbReference type="OrthoDB" id="69221at2759"/>
<reference evidence="1 2" key="1">
    <citation type="submission" date="2018-10" db="EMBL/GenBank/DDBJ databases">
        <title>Genome assembly for a Yunnan-Guizhou Plateau 3E fish, Anabarilius grahami (Regan), and its evolutionary and genetic applications.</title>
        <authorList>
            <person name="Jiang W."/>
        </authorList>
    </citation>
    <scope>NUCLEOTIDE SEQUENCE [LARGE SCALE GENOMIC DNA]</scope>
    <source>
        <strain evidence="1">AG-KIZ</strain>
        <tissue evidence="1">Muscle</tissue>
    </source>
</reference>
<dbReference type="PANTHER" id="PTHR34261:SF1">
    <property type="entry name" value="TUBULIN POLYMERIZATION-PROMOTING PROTEIN"/>
    <property type="match status" value="1"/>
</dbReference>
<sequence length="302" mass="34016">MSVSALNNRLNQLYKLSNIKIFVDDCFEHNNKLNEVKKAFQKLISLPVTPDVQDTFDALHTVDTNGEDVEVTDMSVKLTFDSLSSYSTMAENLKVSTERVCLITNYGQESVECQLVPKKRIIAADGSPCLRVTDFSSGCHCDTGGETRRCCSSPCLYQDNLKSYWCSSGQELIVCSPPYSLITYKGERCKDDHPCGTFGEDYYWCYKISGSWDYCSPPLWRSKAKNGQYCRSDNACAKYGSSSRWCFTDDGNKHKCCTSDDCSSTVSDQTCKPDHRCGYHGEKYLWCYTTDGSWDYCCTSCG</sequence>
<dbReference type="EMBL" id="RJVU01029309">
    <property type="protein sequence ID" value="ROL48619.1"/>
    <property type="molecule type" value="Genomic_DNA"/>
</dbReference>
<name>A0A3N0YQX4_ANAGA</name>
<protein>
    <submittedName>
        <fullName evidence="1">Uncharacterized protein</fullName>
    </submittedName>
</protein>
<evidence type="ECO:0000313" key="2">
    <source>
        <dbReference type="Proteomes" id="UP000281406"/>
    </source>
</evidence>